<protein>
    <recommendedName>
        <fullName evidence="2">Endosome-associated-trafficking regulator 1</fullName>
    </recommendedName>
</protein>
<feature type="coiled-coil region" evidence="4">
    <location>
        <begin position="241"/>
        <end position="349"/>
    </location>
</feature>
<reference evidence="6" key="2">
    <citation type="submission" date="2019-03" db="EMBL/GenBank/DDBJ databases">
        <authorList>
            <person name="Warren W.C."/>
            <person name="Johnson G.S."/>
        </authorList>
    </citation>
    <scope>NUCLEOTIDE SEQUENCE [LARGE SCALE GENOMIC DNA]</scope>
    <source>
        <strain evidence="6">Basenji</strain>
    </source>
</reference>
<reference evidence="7" key="1">
    <citation type="submission" date="2018-10" db="EMBL/GenBank/DDBJ databases">
        <title>De novo assembly of a Great Dane genome.</title>
        <authorList>
            <person name="Kidd J.M."/>
            <person name="Pendleton A.L."/>
            <person name="Shen F."/>
            <person name="Emery S."/>
        </authorList>
    </citation>
    <scope>NUCLEOTIDE SEQUENCE [LARGE SCALE GENOMIC DNA]</scope>
    <source>
        <strain evidence="7">Great Dane</strain>
    </source>
</reference>
<feature type="compositionally biased region" description="Polar residues" evidence="5">
    <location>
        <begin position="211"/>
        <end position="223"/>
    </location>
</feature>
<evidence type="ECO:0000256" key="2">
    <source>
        <dbReference type="ARBA" id="ARBA00016007"/>
    </source>
</evidence>
<dbReference type="Ensembl" id="ENSCAFT00040030391.1">
    <property type="protein sequence ID" value="ENSCAFP00040026410.1"/>
    <property type="gene ID" value="ENSCAFG00040016266.1"/>
</dbReference>
<evidence type="ECO:0000256" key="4">
    <source>
        <dbReference type="SAM" id="Coils"/>
    </source>
</evidence>
<accession>A0A8C0LZX6</accession>
<comment type="similarity">
    <text evidence="1">Belongs to the ENTR1 family.</text>
</comment>
<dbReference type="AlphaFoldDB" id="A0A8C0LZX6"/>
<sequence>MAGYARRPGVPPLSRARSLVIPDAPAFYERRSCLPQLDCERPHGRDLDSHFFGIRPTFMCYVPSPVLASVGDTGDKLEDLTEANPFSFKEFLKTKNLTLSGEDTANNRIYSKEPTRHSLGLSRNSSTSQTVGYGLEYQQPFFEDPTGAGDLLDEDEDEDEDDGWNGAYLPSTVEQTRSSGVATSTSPCSTYVSFFSTPSELVGPETLPPWTLSNSDSHTSPAGSPSADFVAHGESLGDRHLRTLQISYEALKDENSKLRRKLTEVQSFSETQTEMVRTLERKLEAKMIKEESDYHDLESVVQQVEQNLELMTKRAVKAENHVMKLKQEINLLQAQVSNFKRENEALRSGQGASLTVVKQNTDVALQNLRVVMNNAHASIKQLISGAETLNLVAEILKSIDRISEIKDEEEES</sequence>
<keyword evidence="3 4" id="KW-0175">Coiled coil</keyword>
<dbReference type="InterPro" id="IPR026757">
    <property type="entry name" value="ENTR1"/>
</dbReference>
<name>A0A8C0LZX6_CANLF</name>
<feature type="compositionally biased region" description="Acidic residues" evidence="5">
    <location>
        <begin position="151"/>
        <end position="163"/>
    </location>
</feature>
<organism evidence="6 8">
    <name type="scientific">Canis lupus familiaris</name>
    <name type="common">Dog</name>
    <name type="synonym">Canis familiaris</name>
    <dbReference type="NCBI Taxonomy" id="9615"/>
    <lineage>
        <taxon>Eukaryota</taxon>
        <taxon>Metazoa</taxon>
        <taxon>Chordata</taxon>
        <taxon>Craniata</taxon>
        <taxon>Vertebrata</taxon>
        <taxon>Euteleostomi</taxon>
        <taxon>Mammalia</taxon>
        <taxon>Eutheria</taxon>
        <taxon>Laurasiatheria</taxon>
        <taxon>Carnivora</taxon>
        <taxon>Caniformia</taxon>
        <taxon>Canidae</taxon>
        <taxon>Canis</taxon>
    </lineage>
</organism>
<evidence type="ECO:0000313" key="7">
    <source>
        <dbReference type="Ensembl" id="ENSCAFP00040026410.1"/>
    </source>
</evidence>
<feature type="region of interest" description="Disordered" evidence="5">
    <location>
        <begin position="206"/>
        <end position="231"/>
    </location>
</feature>
<feature type="region of interest" description="Disordered" evidence="5">
    <location>
        <begin position="144"/>
        <end position="164"/>
    </location>
</feature>
<evidence type="ECO:0000256" key="5">
    <source>
        <dbReference type="SAM" id="MobiDB-lite"/>
    </source>
</evidence>
<dbReference type="PANTHER" id="PTHR31259:SF3">
    <property type="entry name" value="ENDOSOME-ASSOCIATED-TRAFFICKING REGULATOR 1"/>
    <property type="match status" value="1"/>
</dbReference>
<proteinExistence type="inferred from homology"/>
<reference evidence="6" key="3">
    <citation type="submission" date="2025-05" db="UniProtKB">
        <authorList>
            <consortium name="Ensembl"/>
        </authorList>
    </citation>
    <scope>IDENTIFICATION</scope>
</reference>
<dbReference type="Proteomes" id="UP000694542">
    <property type="component" value="Chromosome 9"/>
</dbReference>
<evidence type="ECO:0000256" key="1">
    <source>
        <dbReference type="ARBA" id="ARBA00007791"/>
    </source>
</evidence>
<dbReference type="Ensembl" id="ENSCAFT00030004742.1">
    <property type="protein sequence ID" value="ENSCAFP00030004216.1"/>
    <property type="gene ID" value="ENSCAFG00030002516.1"/>
</dbReference>
<dbReference type="Proteomes" id="UP000694429">
    <property type="component" value="Chromosome 9"/>
</dbReference>
<evidence type="ECO:0000313" key="8">
    <source>
        <dbReference type="Proteomes" id="UP000694429"/>
    </source>
</evidence>
<dbReference type="PANTHER" id="PTHR31259">
    <property type="entry name" value="ENDOSOME-ASSOCIATED TRAFFICKING REGULATOR 1"/>
    <property type="match status" value="1"/>
</dbReference>
<evidence type="ECO:0000313" key="6">
    <source>
        <dbReference type="Ensembl" id="ENSCAFP00030004216.1"/>
    </source>
</evidence>
<evidence type="ECO:0000256" key="3">
    <source>
        <dbReference type="ARBA" id="ARBA00023054"/>
    </source>
</evidence>